<evidence type="ECO:0000313" key="2">
    <source>
        <dbReference type="Proteomes" id="UP000324392"/>
    </source>
</evidence>
<dbReference type="AlphaFoldDB" id="A0A455VHB3"/>
<dbReference type="Proteomes" id="UP000324392">
    <property type="component" value="Chromosome"/>
</dbReference>
<proteinExistence type="predicted"/>
<reference evidence="1 2" key="1">
    <citation type="submission" date="2019-03" db="EMBL/GenBank/DDBJ databases">
        <title>The genome sequence of Candidatus Serratia symbiotica strain IS.</title>
        <authorList>
            <person name="Nikoh N."/>
            <person name="Koga R."/>
            <person name="Oshima K."/>
            <person name="Hattori M."/>
            <person name="Fukatsu T."/>
        </authorList>
    </citation>
    <scope>NUCLEOTIDE SEQUENCE [LARGE SCALE GENOMIC DNA]</scope>
    <source>
        <strain evidence="1 2">IS</strain>
    </source>
</reference>
<dbReference type="EMBL" id="AP019531">
    <property type="protein sequence ID" value="BBI91904.1"/>
    <property type="molecule type" value="Genomic_DNA"/>
</dbReference>
<evidence type="ECO:0000313" key="1">
    <source>
        <dbReference type="EMBL" id="BBI91904.1"/>
    </source>
</evidence>
<protein>
    <submittedName>
        <fullName evidence="1">Uncharacterized protein</fullName>
    </submittedName>
</protein>
<organism evidence="1 2">
    <name type="scientific">Serratia symbiotica</name>
    <dbReference type="NCBI Taxonomy" id="138074"/>
    <lineage>
        <taxon>Bacteria</taxon>
        <taxon>Pseudomonadati</taxon>
        <taxon>Pseudomonadota</taxon>
        <taxon>Gammaproteobacteria</taxon>
        <taxon>Enterobacterales</taxon>
        <taxon>Yersiniaceae</taxon>
        <taxon>Serratia</taxon>
    </lineage>
</organism>
<accession>A0A455VHB3</accession>
<sequence>MEFIKQMLSMAGHDTFISEGKGIDICHKIRVGSSAMVMAVG</sequence>
<dbReference type="RefSeq" id="WP_284468896.1">
    <property type="nucleotide sequence ID" value="NZ_AP019531.1"/>
</dbReference>
<gene>
    <name evidence="1" type="ORF">SSYIS1_13500</name>
</gene>
<name>A0A455VHB3_9GAMM</name>